<organism evidence="3 4">
    <name type="scientific">Belnapia rosea</name>
    <dbReference type="NCBI Taxonomy" id="938405"/>
    <lineage>
        <taxon>Bacteria</taxon>
        <taxon>Pseudomonadati</taxon>
        <taxon>Pseudomonadota</taxon>
        <taxon>Alphaproteobacteria</taxon>
        <taxon>Acetobacterales</taxon>
        <taxon>Roseomonadaceae</taxon>
        <taxon>Belnapia</taxon>
    </lineage>
</organism>
<accession>A0A1G6WZV0</accession>
<evidence type="ECO:0000313" key="4">
    <source>
        <dbReference type="Proteomes" id="UP000198925"/>
    </source>
</evidence>
<proteinExistence type="predicted"/>
<feature type="transmembrane region" description="Helical" evidence="2">
    <location>
        <begin position="132"/>
        <end position="156"/>
    </location>
</feature>
<protein>
    <submittedName>
        <fullName evidence="3">Uncharacterized protein</fullName>
    </submittedName>
</protein>
<keyword evidence="2" id="KW-0472">Membrane</keyword>
<sequence>MTYAERVQHWNRLYDQAPEDLRFNVVAGAVVLIGAINMWLTVSIGFPFGLLVILAIAALTAIRLPRALGWVQADPEQPGRARMRIEGADSLYRWNLWYDGLTEAQQNAVLLVVLLGAGVINMLLTIGNGFPFGLLFLLAILALVAVRGPYAAGWLVPPAEPMLGNSPRSALLEQDGSAPPAVTHQAEGVPVRRDQASS</sequence>
<reference evidence="3 4" key="1">
    <citation type="submission" date="2016-10" db="EMBL/GenBank/DDBJ databases">
        <authorList>
            <person name="de Groot N.N."/>
        </authorList>
    </citation>
    <scope>NUCLEOTIDE SEQUENCE [LARGE SCALE GENOMIC DNA]</scope>
    <source>
        <strain evidence="3 4">CPCC 100156</strain>
    </source>
</reference>
<feature type="transmembrane region" description="Helical" evidence="2">
    <location>
        <begin position="46"/>
        <end position="64"/>
    </location>
</feature>
<keyword evidence="2" id="KW-0812">Transmembrane</keyword>
<feature type="region of interest" description="Disordered" evidence="1">
    <location>
        <begin position="166"/>
        <end position="198"/>
    </location>
</feature>
<dbReference type="RefSeq" id="WP_090664136.1">
    <property type="nucleotide sequence ID" value="NZ_FMZX01000011.1"/>
</dbReference>
<keyword evidence="2" id="KW-1133">Transmembrane helix</keyword>
<name>A0A1G6WZV0_9PROT</name>
<dbReference type="AlphaFoldDB" id="A0A1G6WZV0"/>
<dbReference type="Proteomes" id="UP000198925">
    <property type="component" value="Unassembled WGS sequence"/>
</dbReference>
<dbReference type="EMBL" id="FMZX01000011">
    <property type="protein sequence ID" value="SDD71408.1"/>
    <property type="molecule type" value="Genomic_DNA"/>
</dbReference>
<evidence type="ECO:0000256" key="2">
    <source>
        <dbReference type="SAM" id="Phobius"/>
    </source>
</evidence>
<gene>
    <name evidence="3" type="ORF">SAMN04487779_1011119</name>
</gene>
<feature type="transmembrane region" description="Helical" evidence="2">
    <location>
        <begin position="21"/>
        <end position="40"/>
    </location>
</feature>
<keyword evidence="4" id="KW-1185">Reference proteome</keyword>
<evidence type="ECO:0000256" key="1">
    <source>
        <dbReference type="SAM" id="MobiDB-lite"/>
    </source>
</evidence>
<evidence type="ECO:0000313" key="3">
    <source>
        <dbReference type="EMBL" id="SDD71408.1"/>
    </source>
</evidence>
<feature type="transmembrane region" description="Helical" evidence="2">
    <location>
        <begin position="108"/>
        <end position="126"/>
    </location>
</feature>
<dbReference type="STRING" id="938405.SAMN02927895_03117"/>